<evidence type="ECO:0000256" key="7">
    <source>
        <dbReference type="ARBA" id="ARBA00034754"/>
    </source>
</evidence>
<comment type="caution">
    <text evidence="11">The sequence shown here is derived from an EMBL/GenBank/DDBJ whole genome shotgun (WGS) entry which is preliminary data.</text>
</comment>
<dbReference type="Pfam" id="PF06144">
    <property type="entry name" value="DNA_pol3_delta"/>
    <property type="match status" value="1"/>
</dbReference>
<dbReference type="EC" id="2.7.7.7" evidence="1"/>
<evidence type="ECO:0000256" key="5">
    <source>
        <dbReference type="ARBA" id="ARBA00022705"/>
    </source>
</evidence>
<evidence type="ECO:0000259" key="10">
    <source>
        <dbReference type="Pfam" id="PF21694"/>
    </source>
</evidence>
<evidence type="ECO:0000256" key="4">
    <source>
        <dbReference type="ARBA" id="ARBA00022695"/>
    </source>
</evidence>
<gene>
    <name evidence="11" type="ORF">A3A65_00355</name>
</gene>
<dbReference type="PANTHER" id="PTHR34388">
    <property type="entry name" value="DNA POLYMERASE III SUBUNIT DELTA"/>
    <property type="match status" value="1"/>
</dbReference>
<dbReference type="GO" id="GO:0006261">
    <property type="term" value="P:DNA-templated DNA replication"/>
    <property type="evidence" value="ECO:0007669"/>
    <property type="project" value="TreeGrafter"/>
</dbReference>
<dbReference type="Proteomes" id="UP000176723">
    <property type="component" value="Unassembled WGS sequence"/>
</dbReference>
<evidence type="ECO:0000256" key="2">
    <source>
        <dbReference type="ARBA" id="ARBA00017703"/>
    </source>
</evidence>
<dbReference type="Gene3D" id="1.20.272.10">
    <property type="match status" value="1"/>
</dbReference>
<dbReference type="SUPFAM" id="SSF48019">
    <property type="entry name" value="post-AAA+ oligomerization domain-like"/>
    <property type="match status" value="1"/>
</dbReference>
<comment type="similarity">
    <text evidence="7">Belongs to the DNA polymerase HolA subunit family.</text>
</comment>
<keyword evidence="4" id="KW-0548">Nucleotidyltransferase</keyword>
<dbReference type="InterPro" id="IPR027417">
    <property type="entry name" value="P-loop_NTPase"/>
</dbReference>
<evidence type="ECO:0000313" key="11">
    <source>
        <dbReference type="EMBL" id="OGY21455.1"/>
    </source>
</evidence>
<dbReference type="GO" id="GO:0003677">
    <property type="term" value="F:DNA binding"/>
    <property type="evidence" value="ECO:0007669"/>
    <property type="project" value="InterPro"/>
</dbReference>
<feature type="domain" description="DNA polymerase III delta subunit-like C-terminal" evidence="10">
    <location>
        <begin position="123"/>
        <end position="218"/>
    </location>
</feature>
<dbReference type="EMBL" id="MHCL01000011">
    <property type="protein sequence ID" value="OGY21455.1"/>
    <property type="molecule type" value="Genomic_DNA"/>
</dbReference>
<feature type="domain" description="DNA polymerase III delta N-terminal" evidence="9">
    <location>
        <begin position="32"/>
        <end position="86"/>
    </location>
</feature>
<dbReference type="AlphaFoldDB" id="A0A1G1W196"/>
<dbReference type="InterPro" id="IPR008921">
    <property type="entry name" value="DNA_pol3_clamp-load_cplx_C"/>
</dbReference>
<sequence>MTTSIFIHGDNRISSRNALNQEIAKSRSQGTEEVIRLSGEEMVLTDLIQAVEAKSLFPGNRLVVIENLLGRRPSKEKDRLLDYLKTTSLQMPIIFWEPKSATVAQLKALPKNLREMLFKVSPKIFAFLDALSPGNFKTMLRLYHQCLESETPEMVFYMMTRRISQLLMSVLPAQTGNPDASDWQMRRLVGQSKKFTKESLMAIHEMLYSVDRSIKTGKNFLPLGSLLDLVICEI</sequence>
<keyword evidence="6" id="KW-0239">DNA-directed DNA polymerase</keyword>
<dbReference type="InterPro" id="IPR005790">
    <property type="entry name" value="DNA_polIII_delta"/>
</dbReference>
<reference evidence="11 12" key="1">
    <citation type="journal article" date="2016" name="Nat. Commun.">
        <title>Thousands of microbial genomes shed light on interconnected biogeochemical processes in an aquifer system.</title>
        <authorList>
            <person name="Anantharaman K."/>
            <person name="Brown C.T."/>
            <person name="Hug L.A."/>
            <person name="Sharon I."/>
            <person name="Castelle C.J."/>
            <person name="Probst A.J."/>
            <person name="Thomas B.C."/>
            <person name="Singh A."/>
            <person name="Wilkins M.J."/>
            <person name="Karaoz U."/>
            <person name="Brodie E.L."/>
            <person name="Williams K.H."/>
            <person name="Hubbard S.S."/>
            <person name="Banfield J.F."/>
        </authorList>
    </citation>
    <scope>NUCLEOTIDE SEQUENCE [LARGE SCALE GENOMIC DNA]</scope>
</reference>
<evidence type="ECO:0000256" key="3">
    <source>
        <dbReference type="ARBA" id="ARBA00022679"/>
    </source>
</evidence>
<dbReference type="GO" id="GO:0009360">
    <property type="term" value="C:DNA polymerase III complex"/>
    <property type="evidence" value="ECO:0007669"/>
    <property type="project" value="InterPro"/>
</dbReference>
<evidence type="ECO:0000259" key="9">
    <source>
        <dbReference type="Pfam" id="PF06144"/>
    </source>
</evidence>
<accession>A0A1G1W196</accession>
<protein>
    <recommendedName>
        <fullName evidence="2">DNA polymerase III subunit delta</fullName>
        <ecNumber evidence="1">2.7.7.7</ecNumber>
    </recommendedName>
</protein>
<proteinExistence type="inferred from homology"/>
<evidence type="ECO:0000256" key="6">
    <source>
        <dbReference type="ARBA" id="ARBA00022932"/>
    </source>
</evidence>
<comment type="catalytic activity">
    <reaction evidence="8">
        <text>DNA(n) + a 2'-deoxyribonucleoside 5'-triphosphate = DNA(n+1) + diphosphate</text>
        <dbReference type="Rhea" id="RHEA:22508"/>
        <dbReference type="Rhea" id="RHEA-COMP:17339"/>
        <dbReference type="Rhea" id="RHEA-COMP:17340"/>
        <dbReference type="ChEBI" id="CHEBI:33019"/>
        <dbReference type="ChEBI" id="CHEBI:61560"/>
        <dbReference type="ChEBI" id="CHEBI:173112"/>
        <dbReference type="EC" id="2.7.7.7"/>
    </reaction>
</comment>
<evidence type="ECO:0000313" key="12">
    <source>
        <dbReference type="Proteomes" id="UP000176723"/>
    </source>
</evidence>
<dbReference type="Gene3D" id="3.40.50.300">
    <property type="entry name" value="P-loop containing nucleotide triphosphate hydrolases"/>
    <property type="match status" value="1"/>
</dbReference>
<dbReference type="Pfam" id="PF21694">
    <property type="entry name" value="DNA_pol3_delta_C"/>
    <property type="match status" value="1"/>
</dbReference>
<dbReference type="PANTHER" id="PTHR34388:SF1">
    <property type="entry name" value="DNA POLYMERASE III SUBUNIT DELTA"/>
    <property type="match status" value="1"/>
</dbReference>
<keyword evidence="5" id="KW-0235">DNA replication</keyword>
<dbReference type="GO" id="GO:0003887">
    <property type="term" value="F:DNA-directed DNA polymerase activity"/>
    <property type="evidence" value="ECO:0007669"/>
    <property type="project" value="UniProtKB-KW"/>
</dbReference>
<dbReference type="InterPro" id="IPR048466">
    <property type="entry name" value="DNA_pol3_delta-like_C"/>
</dbReference>
<evidence type="ECO:0000256" key="8">
    <source>
        <dbReference type="ARBA" id="ARBA00049244"/>
    </source>
</evidence>
<organism evidence="11 12">
    <name type="scientific">Candidatus Chisholmbacteria bacterium RIFCSPLOWO2_01_FULL_49_14</name>
    <dbReference type="NCBI Taxonomy" id="1797593"/>
    <lineage>
        <taxon>Bacteria</taxon>
        <taxon>Candidatus Chisholmiibacteriota</taxon>
    </lineage>
</organism>
<name>A0A1G1W196_9BACT</name>
<evidence type="ECO:0000256" key="1">
    <source>
        <dbReference type="ARBA" id="ARBA00012417"/>
    </source>
</evidence>
<dbReference type="STRING" id="1797593.A3A65_00355"/>
<keyword evidence="3" id="KW-0808">Transferase</keyword>
<dbReference type="InterPro" id="IPR010372">
    <property type="entry name" value="DNA_pol3_delta_N"/>
</dbReference>